<dbReference type="InterPro" id="IPR018146">
    <property type="entry name" value="Glyoxalase_1_CS"/>
</dbReference>
<gene>
    <name evidence="2" type="ORF">POBO1169_LOCUS13831</name>
</gene>
<dbReference type="EMBL" id="HBFA01027257">
    <property type="protein sequence ID" value="CAD8677921.1"/>
    <property type="molecule type" value="Transcribed_RNA"/>
</dbReference>
<keyword evidence="1" id="KW-0479">Metal-binding</keyword>
<dbReference type="InterPro" id="IPR029068">
    <property type="entry name" value="Glyas_Bleomycin-R_OHBP_Dase"/>
</dbReference>
<evidence type="ECO:0000256" key="1">
    <source>
        <dbReference type="ARBA" id="ARBA00022723"/>
    </source>
</evidence>
<name>A0A7S0RHK1_9CHLO</name>
<dbReference type="PANTHER" id="PTHR40280">
    <property type="entry name" value="BLR6907 PROTEIN"/>
    <property type="match status" value="1"/>
</dbReference>
<sequence>MGPTASKNLRPTGEPTCQDVGNIVHLEHINLNVPDQTLAAIFYRRGLGLTIDDPKDRERSEEELSSTRQIWYNIGRQQFHIIKEPEAQVLAGRIHLYTPKLQALLSRLAAVAPRLAGTRFAFGQLIPSKEDLPSCFEVTCPWGNKFVVWGSNPVAGAQMDTGIACIEVRCARGAGAHIQAFYAEVLGARAHHRAEGRQGGMFAGQAGCDVSVGPATLLAFCEHEDGPEEYTGWHVALYVVNFSESFNATERRGLILNDHPYADKCNNLEEALVNSQFRFQDICGPDGTLVIRFQHEVRSMYHPRYMLPLFQN</sequence>
<dbReference type="AlphaFoldDB" id="A0A7S0RHK1"/>
<proteinExistence type="predicted"/>
<accession>A0A7S0RHK1</accession>
<dbReference type="PANTHER" id="PTHR40280:SF1">
    <property type="entry name" value="VOC DOMAIN-CONTAINING PROTEIN"/>
    <property type="match status" value="1"/>
</dbReference>
<protein>
    <recommendedName>
        <fullName evidence="3">VOC domain-containing protein</fullName>
    </recommendedName>
</protein>
<organism evidence="2">
    <name type="scientific">Pyramimonas obovata</name>
    <dbReference type="NCBI Taxonomy" id="1411642"/>
    <lineage>
        <taxon>Eukaryota</taxon>
        <taxon>Viridiplantae</taxon>
        <taxon>Chlorophyta</taxon>
        <taxon>Pyramimonadophyceae</taxon>
        <taxon>Pyramimonadales</taxon>
        <taxon>Pyramimonadaceae</taxon>
        <taxon>Pyramimonas</taxon>
        <taxon>Pyramimonas incertae sedis</taxon>
    </lineage>
</organism>
<dbReference type="PROSITE" id="PS00934">
    <property type="entry name" value="GLYOXALASE_I_1"/>
    <property type="match status" value="1"/>
</dbReference>
<evidence type="ECO:0008006" key="3">
    <source>
        <dbReference type="Google" id="ProtNLM"/>
    </source>
</evidence>
<dbReference type="Gene3D" id="3.10.180.10">
    <property type="entry name" value="2,3-Dihydroxybiphenyl 1,2-Dioxygenase, domain 1"/>
    <property type="match status" value="1"/>
</dbReference>
<reference evidence="2" key="1">
    <citation type="submission" date="2021-01" db="EMBL/GenBank/DDBJ databases">
        <authorList>
            <person name="Corre E."/>
            <person name="Pelletier E."/>
            <person name="Niang G."/>
            <person name="Scheremetjew M."/>
            <person name="Finn R."/>
            <person name="Kale V."/>
            <person name="Holt S."/>
            <person name="Cochrane G."/>
            <person name="Meng A."/>
            <person name="Brown T."/>
            <person name="Cohen L."/>
        </authorList>
    </citation>
    <scope>NUCLEOTIDE SEQUENCE</scope>
    <source>
        <strain evidence="2">CCMP722</strain>
    </source>
</reference>
<evidence type="ECO:0000313" key="2">
    <source>
        <dbReference type="EMBL" id="CAD8677921.1"/>
    </source>
</evidence>
<dbReference type="GO" id="GO:0004462">
    <property type="term" value="F:lactoylglutathione lyase activity"/>
    <property type="evidence" value="ECO:0007669"/>
    <property type="project" value="InterPro"/>
</dbReference>
<dbReference type="GO" id="GO:0046872">
    <property type="term" value="F:metal ion binding"/>
    <property type="evidence" value="ECO:0007669"/>
    <property type="project" value="UniProtKB-KW"/>
</dbReference>
<dbReference type="SUPFAM" id="SSF54593">
    <property type="entry name" value="Glyoxalase/Bleomycin resistance protein/Dihydroxybiphenyl dioxygenase"/>
    <property type="match status" value="1"/>
</dbReference>